<feature type="chain" id="PRO_5044567200" evidence="1">
    <location>
        <begin position="29"/>
        <end position="148"/>
    </location>
</feature>
<dbReference type="AlphaFoldDB" id="A0A1X1FF58"/>
<dbReference type="EMBL" id="WKKY01000339">
    <property type="protein sequence ID" value="MSE21269.1"/>
    <property type="molecule type" value="Genomic_DNA"/>
</dbReference>
<evidence type="ECO:0000256" key="1">
    <source>
        <dbReference type="SAM" id="SignalP"/>
    </source>
</evidence>
<evidence type="ECO:0000313" key="5">
    <source>
        <dbReference type="Proteomes" id="UP000491237"/>
    </source>
</evidence>
<protein>
    <submittedName>
        <fullName evidence="3">Uncharacterized protein</fullName>
    </submittedName>
</protein>
<gene>
    <name evidence="3" type="ORF">FAM23169_01423</name>
    <name evidence="2" type="ORF">GKC44_08430</name>
</gene>
<keyword evidence="1" id="KW-0732">Signal</keyword>
<reference evidence="2 5" key="2">
    <citation type="submission" date="2019-11" db="EMBL/GenBank/DDBJ databases">
        <title>Draft Genome Sequence of Plant Growth-Promoting Rhizosphere-Associated Bacteria.</title>
        <authorList>
            <person name="Vasilyev I.Y."/>
            <person name="Radchenko V."/>
            <person name="Ilnitskaya E.V."/>
        </authorList>
    </citation>
    <scope>NUCLEOTIDE SEQUENCE [LARGE SCALE GENOMIC DNA]</scope>
    <source>
        <strain evidence="2 5">VRA_07sq_f</strain>
    </source>
</reference>
<dbReference type="OrthoDB" id="2328742at2"/>
<evidence type="ECO:0000313" key="4">
    <source>
        <dbReference type="Proteomes" id="UP000193009"/>
    </source>
</evidence>
<dbReference type="GeneID" id="69803219"/>
<reference evidence="3 4" key="1">
    <citation type="journal article" date="2017" name="Front. Microbiol.">
        <title>The Histidine Decarboxylase Gene Cluster of Lactobacillus parabuchneri Was Gained by Horizontal Gene Transfer and Is Mobile within the Species.</title>
        <authorList>
            <person name="Wuthrich D."/>
            <person name="Berthoud H."/>
            <person name="Wechsler D."/>
            <person name="Eugster E."/>
            <person name="Irmler S."/>
            <person name="Bruggmann R."/>
        </authorList>
    </citation>
    <scope>NUCLEOTIDE SEQUENCE [LARGE SCALE GENOMIC DNA]</scope>
    <source>
        <strain evidence="3 4">FAM23169</strain>
    </source>
</reference>
<feature type="signal peptide" evidence="1">
    <location>
        <begin position="1"/>
        <end position="28"/>
    </location>
</feature>
<dbReference type="KEGG" id="lpar:FAM21731_01479"/>
<name>A0A1X1FF58_9LACO</name>
<dbReference type="Proteomes" id="UP000491237">
    <property type="component" value="Unassembled WGS sequence"/>
</dbReference>
<dbReference type="RefSeq" id="WP_057910596.1">
    <property type="nucleotide sequence ID" value="NZ_CP018796.1"/>
</dbReference>
<comment type="caution">
    <text evidence="3">The sequence shown here is derived from an EMBL/GenBank/DDBJ whole genome shotgun (WGS) entry which is preliminary data.</text>
</comment>
<sequence>MKKSTIAIPLTLIACATFSFVVTGTSHAATRTVPAKMRGTWYKYQQGEPYYKIKLTKHYLFTRDYFQNHYSYNHFKVTVAKVHRHGQTWYYINPVNKDAGPVAYYRYSSIKVKGKWHRSLQFREGQIYYRLFKTKVPYSYGKTVPIWN</sequence>
<dbReference type="EMBL" id="MSBD01000035">
    <property type="protein sequence ID" value="ORN28677.1"/>
    <property type="molecule type" value="Genomic_DNA"/>
</dbReference>
<evidence type="ECO:0000313" key="3">
    <source>
        <dbReference type="EMBL" id="ORN28677.1"/>
    </source>
</evidence>
<evidence type="ECO:0000313" key="2">
    <source>
        <dbReference type="EMBL" id="MSE21269.1"/>
    </source>
</evidence>
<proteinExistence type="predicted"/>
<dbReference type="PROSITE" id="PS51257">
    <property type="entry name" value="PROKAR_LIPOPROTEIN"/>
    <property type="match status" value="1"/>
</dbReference>
<dbReference type="Proteomes" id="UP000193009">
    <property type="component" value="Unassembled WGS sequence"/>
</dbReference>
<organism evidence="3 4">
    <name type="scientific">Lentilactobacillus parabuchneri</name>
    <dbReference type="NCBI Taxonomy" id="152331"/>
    <lineage>
        <taxon>Bacteria</taxon>
        <taxon>Bacillati</taxon>
        <taxon>Bacillota</taxon>
        <taxon>Bacilli</taxon>
        <taxon>Lactobacillales</taxon>
        <taxon>Lactobacillaceae</taxon>
        <taxon>Lentilactobacillus</taxon>
    </lineage>
</organism>
<keyword evidence="4" id="KW-1185">Reference proteome</keyword>
<accession>A0A1X1FF58</accession>